<dbReference type="SMART" id="SM00332">
    <property type="entry name" value="PP2Cc"/>
    <property type="match status" value="1"/>
</dbReference>
<evidence type="ECO:0000256" key="2">
    <source>
        <dbReference type="ARBA" id="ARBA00022741"/>
    </source>
</evidence>
<accession>A0ABX1TI00</accession>
<dbReference type="Gene3D" id="1.10.510.10">
    <property type="entry name" value="Transferase(Phosphotransferase) domain 1"/>
    <property type="match status" value="1"/>
</dbReference>
<keyword evidence="5" id="KW-0472">Membrane</keyword>
<name>A0ABX1TI00_9GAMM</name>
<evidence type="ECO:0000256" key="1">
    <source>
        <dbReference type="ARBA" id="ARBA00022679"/>
    </source>
</evidence>
<reference evidence="8 9" key="1">
    <citation type="submission" date="2019-03" db="EMBL/GenBank/DDBJ databases">
        <title>Metabolic reconstructions from genomes of highly enriched 'Candidatus Accumulibacter' and 'Candidatus Competibacter' bioreactor populations.</title>
        <authorList>
            <person name="Annavajhala M.K."/>
            <person name="Welles L."/>
            <person name="Abbas B."/>
            <person name="Sorokin D."/>
            <person name="Park H."/>
            <person name="Van Loosdrecht M."/>
            <person name="Chandran K."/>
        </authorList>
    </citation>
    <scope>NUCLEOTIDE SEQUENCE [LARGE SCALE GENOMIC DNA]</scope>
    <source>
        <strain evidence="8 9">SBR_G</strain>
    </source>
</reference>
<keyword evidence="1" id="KW-0808">Transferase</keyword>
<dbReference type="PANTHER" id="PTHR43289">
    <property type="entry name" value="MITOGEN-ACTIVATED PROTEIN KINASE KINASE KINASE 20-RELATED"/>
    <property type="match status" value="1"/>
</dbReference>
<feature type="domain" description="Protein kinase" evidence="6">
    <location>
        <begin position="272"/>
        <end position="537"/>
    </location>
</feature>
<dbReference type="InterPro" id="IPR036457">
    <property type="entry name" value="PPM-type-like_dom_sf"/>
</dbReference>
<dbReference type="EMBL" id="SPMZ01000019">
    <property type="protein sequence ID" value="NMQ19003.1"/>
    <property type="molecule type" value="Genomic_DNA"/>
</dbReference>
<dbReference type="PROSITE" id="PS50011">
    <property type="entry name" value="PROTEIN_KINASE_DOM"/>
    <property type="match status" value="1"/>
</dbReference>
<dbReference type="InterPro" id="IPR000719">
    <property type="entry name" value="Prot_kinase_dom"/>
</dbReference>
<evidence type="ECO:0000313" key="8">
    <source>
        <dbReference type="EMBL" id="NMQ19003.1"/>
    </source>
</evidence>
<gene>
    <name evidence="8" type="ORF">E4P82_07145</name>
</gene>
<evidence type="ECO:0000259" key="6">
    <source>
        <dbReference type="PROSITE" id="PS50011"/>
    </source>
</evidence>
<protein>
    <submittedName>
        <fullName evidence="8">Bifunctional protein-serine/threonine kinase/phosphatase</fullName>
    </submittedName>
</protein>
<dbReference type="SUPFAM" id="SSF56112">
    <property type="entry name" value="Protein kinase-like (PK-like)"/>
    <property type="match status" value="1"/>
</dbReference>
<evidence type="ECO:0000259" key="7">
    <source>
        <dbReference type="PROSITE" id="PS51746"/>
    </source>
</evidence>
<dbReference type="InterPro" id="IPR001932">
    <property type="entry name" value="PPM-type_phosphatase-like_dom"/>
</dbReference>
<dbReference type="SUPFAM" id="SSF81606">
    <property type="entry name" value="PP2C-like"/>
    <property type="match status" value="1"/>
</dbReference>
<keyword evidence="5" id="KW-1133">Transmembrane helix</keyword>
<dbReference type="Pfam" id="PF00069">
    <property type="entry name" value="Pkinase"/>
    <property type="match status" value="1"/>
</dbReference>
<dbReference type="CDD" id="cd00143">
    <property type="entry name" value="PP2Cc"/>
    <property type="match status" value="1"/>
</dbReference>
<keyword evidence="9" id="KW-1185">Reference proteome</keyword>
<evidence type="ECO:0000256" key="5">
    <source>
        <dbReference type="SAM" id="Phobius"/>
    </source>
</evidence>
<evidence type="ECO:0000256" key="3">
    <source>
        <dbReference type="ARBA" id="ARBA00022777"/>
    </source>
</evidence>
<dbReference type="InterPro" id="IPR008266">
    <property type="entry name" value="Tyr_kinase_AS"/>
</dbReference>
<dbReference type="RefSeq" id="WP_169248346.1">
    <property type="nucleotide sequence ID" value="NZ_SPMZ01000019.1"/>
</dbReference>
<dbReference type="GO" id="GO:0016301">
    <property type="term" value="F:kinase activity"/>
    <property type="evidence" value="ECO:0007669"/>
    <property type="project" value="UniProtKB-KW"/>
</dbReference>
<sequence length="579" mass="65551">MMTTLRIAFGQRSVKGRKAVNQDFSGIQIPSEPLLGSKGAVAALADGISSSDVSHIASETAVCGFLEDYYATPESWSVKTAAQRVLNATNSWLYAQTRNGPNRYVLDRGYVCTFSAIVVKSATVHIFHVGDTRIHYLAGDRLEQLTEDHRLWASSEKSYLSRALGMGEHLEIDYQSYPLEVGDTFVLMTDGVYEFAPEHFIADTIHGRHDDLDQACHRIVEEALRQGSGDNLSIQVVRIDALPEPVVAELHEQATTLPLPPPLRPRMAFEGYEILRELHNSHRSHVYLALDRESGQRVALKAPSVELRGNPLYLERFLTEEWVARRLDNVHILKAVALTRKRHYLYTVTEYVEGQTLTQWMTDNPLPDLETVRDIVEQIARGLQALHRQEMLHQDLRPNNVMIDRNGTVKLIDFGSVHVAGIAELAPTPEHWELLGTVQYTAPEYFLGETGNNQSDIFALGVITYQMLSGRTPYGTQVAKASTRAAQRRLVYRPVLDEKRAIPVWIDGALRKAVQVNPSKRYEELSEFIYDLRHPNERFLHQNRAPLLERNPLLFWKGMSFILFIIVLVLLSTHLVPVH</sequence>
<feature type="domain" description="PPM-type phosphatase" evidence="7">
    <location>
        <begin position="8"/>
        <end position="239"/>
    </location>
</feature>
<dbReference type="Gene3D" id="3.60.40.10">
    <property type="entry name" value="PPM-type phosphatase domain"/>
    <property type="match status" value="1"/>
</dbReference>
<evidence type="ECO:0000256" key="4">
    <source>
        <dbReference type="ARBA" id="ARBA00022840"/>
    </source>
</evidence>
<dbReference type="Pfam" id="PF13672">
    <property type="entry name" value="PP2C_2"/>
    <property type="match status" value="1"/>
</dbReference>
<organism evidence="8 9">
    <name type="scientific">Candidatus Competibacter phosphatis</name>
    <dbReference type="NCBI Taxonomy" id="221280"/>
    <lineage>
        <taxon>Bacteria</taxon>
        <taxon>Pseudomonadati</taxon>
        <taxon>Pseudomonadota</taxon>
        <taxon>Gammaproteobacteria</taxon>
        <taxon>Candidatus Competibacteraceae</taxon>
        <taxon>Candidatus Competibacter</taxon>
    </lineage>
</organism>
<evidence type="ECO:0000313" key="9">
    <source>
        <dbReference type="Proteomes" id="UP000760480"/>
    </source>
</evidence>
<proteinExistence type="predicted"/>
<feature type="transmembrane region" description="Helical" evidence="5">
    <location>
        <begin position="554"/>
        <end position="576"/>
    </location>
</feature>
<dbReference type="PANTHER" id="PTHR43289:SF6">
    <property type="entry name" value="SERINE_THREONINE-PROTEIN KINASE NEKL-3"/>
    <property type="match status" value="1"/>
</dbReference>
<dbReference type="PROSITE" id="PS51746">
    <property type="entry name" value="PPM_2"/>
    <property type="match status" value="1"/>
</dbReference>
<dbReference type="PROSITE" id="PS00109">
    <property type="entry name" value="PROTEIN_KINASE_TYR"/>
    <property type="match status" value="1"/>
</dbReference>
<dbReference type="InterPro" id="IPR011009">
    <property type="entry name" value="Kinase-like_dom_sf"/>
</dbReference>
<dbReference type="SMART" id="SM00331">
    <property type="entry name" value="PP2C_SIG"/>
    <property type="match status" value="1"/>
</dbReference>
<keyword evidence="2" id="KW-0547">Nucleotide-binding</keyword>
<keyword evidence="5" id="KW-0812">Transmembrane</keyword>
<keyword evidence="4" id="KW-0067">ATP-binding</keyword>
<dbReference type="Proteomes" id="UP000760480">
    <property type="component" value="Unassembled WGS sequence"/>
</dbReference>
<keyword evidence="3 8" id="KW-0418">Kinase</keyword>
<dbReference type="CDD" id="cd14014">
    <property type="entry name" value="STKc_PknB_like"/>
    <property type="match status" value="1"/>
</dbReference>
<comment type="caution">
    <text evidence="8">The sequence shown here is derived from an EMBL/GenBank/DDBJ whole genome shotgun (WGS) entry which is preliminary data.</text>
</comment>